<dbReference type="EMBL" id="VEVP01000033">
    <property type="protein sequence ID" value="TNU89200.1"/>
    <property type="molecule type" value="Genomic_DNA"/>
</dbReference>
<keyword evidence="1" id="KW-0812">Transmembrane</keyword>
<dbReference type="EMBL" id="PPTY01000018">
    <property type="protein sequence ID" value="RDB84273.1"/>
    <property type="molecule type" value="Genomic_DNA"/>
</dbReference>
<dbReference type="GeneID" id="69509537"/>
<evidence type="ECO:0000313" key="4">
    <source>
        <dbReference type="EMBL" id="RDB78530.1"/>
    </source>
</evidence>
<organism evidence="4 7">
    <name type="scientific">Eggerthella lenta</name>
    <name type="common">Eubacterium lentum</name>
    <dbReference type="NCBI Taxonomy" id="84112"/>
    <lineage>
        <taxon>Bacteria</taxon>
        <taxon>Bacillati</taxon>
        <taxon>Actinomycetota</taxon>
        <taxon>Coriobacteriia</taxon>
        <taxon>Eggerthellales</taxon>
        <taxon>Eggerthellaceae</taxon>
        <taxon>Eggerthella</taxon>
    </lineage>
</organism>
<dbReference type="PANTHER" id="PTHR34989">
    <property type="entry name" value="PROTEIN HDED"/>
    <property type="match status" value="1"/>
</dbReference>
<feature type="transmembrane region" description="Helical" evidence="1">
    <location>
        <begin position="37"/>
        <end position="57"/>
    </location>
</feature>
<evidence type="ECO:0000313" key="6">
    <source>
        <dbReference type="EMBL" id="TNU89200.1"/>
    </source>
</evidence>
<keyword evidence="1" id="KW-0472">Membrane</keyword>
<feature type="transmembrane region" description="Helical" evidence="1">
    <location>
        <begin position="69"/>
        <end position="88"/>
    </location>
</feature>
<dbReference type="Proteomes" id="UP000312594">
    <property type="component" value="Unassembled WGS sequence"/>
</dbReference>
<reference evidence="6 10" key="1">
    <citation type="journal article" date="2005" name="Appl. Environ. Microbiol.">
        <title>Intestinal bacterial communities that produce active estrogen-like compounds enterodiol and enterolactone in humans.</title>
        <authorList>
            <person name="Clavel T."/>
            <person name="Henderson G."/>
            <person name="Alpert C.A."/>
            <person name="Philippe C."/>
            <person name="Rigottier-Gois L."/>
            <person name="Dore J."/>
            <person name="Blaut M."/>
        </authorList>
    </citation>
    <scope>NUCLEOTIDE SEQUENCE [LARGE SCALE GENOMIC DNA]</scope>
    <source>
        <strain evidence="6 10">SECO-MT75m2</strain>
    </source>
</reference>
<reference evidence="7 8" key="2">
    <citation type="journal article" date="2018" name="Elife">
        <title>Discovery and characterization of a prevalent human gut bacterial enzyme sufficient for the inactivation of a family of plant toxins.</title>
        <authorList>
            <person name="Koppel N."/>
            <person name="Bisanz J.E."/>
            <person name="Pandelia M.E."/>
            <person name="Turnbaugh P.J."/>
            <person name="Balskus E.P."/>
        </authorList>
    </citation>
    <scope>NUCLEOTIDE SEQUENCE [LARGE SCALE GENOMIC DNA]</scope>
    <source>
        <strain evidence="5 8">FAA1-1-60AUCSF</strain>
        <strain evidence="4 7">MR1 #12</strain>
        <strain evidence="3 9">W1 BHI 6</strain>
    </source>
</reference>
<feature type="transmembrane region" description="Helical" evidence="1">
    <location>
        <begin position="12"/>
        <end position="31"/>
    </location>
</feature>
<protein>
    <submittedName>
        <fullName evidence="6">DUF308 domain-containing protein</fullName>
    </submittedName>
</protein>
<dbReference type="AlphaFoldDB" id="A0A369MRM8"/>
<evidence type="ECO:0000313" key="7">
    <source>
        <dbReference type="Proteomes" id="UP000253752"/>
    </source>
</evidence>
<dbReference type="EMBL" id="WPOM01000049">
    <property type="protein sequence ID" value="MVN34326.1"/>
    <property type="molecule type" value="Genomic_DNA"/>
</dbReference>
<dbReference type="EMBL" id="PPTX01000015">
    <property type="protein sequence ID" value="RDB78530.1"/>
    <property type="molecule type" value="Genomic_DNA"/>
</dbReference>
<name>A0A369MRM8_EGGLN</name>
<dbReference type="EMBL" id="PPTU01000025">
    <property type="protein sequence ID" value="RDB67951.1"/>
    <property type="molecule type" value="Genomic_DNA"/>
</dbReference>
<dbReference type="Proteomes" id="UP000253752">
    <property type="component" value="Unassembled WGS sequence"/>
</dbReference>
<dbReference type="InterPro" id="IPR005325">
    <property type="entry name" value="DUF308_memb"/>
</dbReference>
<dbReference type="PANTHER" id="PTHR34989:SF1">
    <property type="entry name" value="PROTEIN HDED"/>
    <property type="match status" value="1"/>
</dbReference>
<dbReference type="Pfam" id="PF03729">
    <property type="entry name" value="DUF308"/>
    <property type="match status" value="1"/>
</dbReference>
<feature type="transmembrane region" description="Helical" evidence="1">
    <location>
        <begin position="121"/>
        <end position="142"/>
    </location>
</feature>
<dbReference type="Proteomes" id="UP000253857">
    <property type="component" value="Unassembled WGS sequence"/>
</dbReference>
<evidence type="ECO:0000313" key="10">
    <source>
        <dbReference type="Proteomes" id="UP000312594"/>
    </source>
</evidence>
<reference evidence="6" key="3">
    <citation type="submission" date="2019-06" db="EMBL/GenBank/DDBJ databases">
        <authorList>
            <person name="Bisanz J.E."/>
            <person name="Turnbaugh P.J."/>
        </authorList>
    </citation>
    <scope>NUCLEOTIDE SEQUENCE</scope>
    <source>
        <strain evidence="6">SECO-MT75m2</strain>
    </source>
</reference>
<evidence type="ECO:0000313" key="11">
    <source>
        <dbReference type="Proteomes" id="UP000436429"/>
    </source>
</evidence>
<evidence type="ECO:0000313" key="9">
    <source>
        <dbReference type="Proteomes" id="UP000253970"/>
    </source>
</evidence>
<evidence type="ECO:0000313" key="8">
    <source>
        <dbReference type="Proteomes" id="UP000253857"/>
    </source>
</evidence>
<keyword evidence="1" id="KW-1133">Transmembrane helix</keyword>
<dbReference type="InterPro" id="IPR052712">
    <property type="entry name" value="Acid_resist_chaperone_HdeD"/>
</dbReference>
<dbReference type="OMA" id="PEWITIM"/>
<gene>
    <name evidence="5" type="ORF">C1871_10295</name>
    <name evidence="4" type="ORF">C1872_10305</name>
    <name evidence="3" type="ORF">C1875_12725</name>
    <name evidence="6" type="ORF">FIC87_12085</name>
    <name evidence="2" type="ORF">GO726_14320</name>
</gene>
<feature type="transmembrane region" description="Helical" evidence="1">
    <location>
        <begin position="94"/>
        <end position="114"/>
    </location>
</feature>
<accession>A0A369MRM8</accession>
<feature type="transmembrane region" description="Helical" evidence="1">
    <location>
        <begin position="148"/>
        <end position="175"/>
    </location>
</feature>
<evidence type="ECO:0000313" key="3">
    <source>
        <dbReference type="EMBL" id="RDB67951.1"/>
    </source>
</evidence>
<sequence>MATLKKKWDWSLILAGILLLACGLLCCFAPNLTLATIAMIAGVGFLLSGVLGIVFYVRFRSMMSVSGWSLAYAILDVLIGLMFVLHPLVGGAAISWLVALCFLVFGLFEIFAAMKSKSIGFSAWGIGLFSGIVNIVCAIMLFVSPILFSLLVAVFVLWRGVAMIAEGVTVGKIVYR</sequence>
<dbReference type="Proteomes" id="UP000253970">
    <property type="component" value="Unassembled WGS sequence"/>
</dbReference>
<dbReference type="RefSeq" id="WP_009305630.1">
    <property type="nucleotide sequence ID" value="NZ_AP025575.1"/>
</dbReference>
<dbReference type="GO" id="GO:0005886">
    <property type="term" value="C:plasma membrane"/>
    <property type="evidence" value="ECO:0007669"/>
    <property type="project" value="TreeGrafter"/>
</dbReference>
<dbReference type="Proteomes" id="UP000436429">
    <property type="component" value="Unassembled WGS sequence"/>
</dbReference>
<dbReference type="PROSITE" id="PS51257">
    <property type="entry name" value="PROKAR_LIPOPROTEIN"/>
    <property type="match status" value="1"/>
</dbReference>
<evidence type="ECO:0000256" key="1">
    <source>
        <dbReference type="SAM" id="Phobius"/>
    </source>
</evidence>
<reference evidence="2 11" key="4">
    <citation type="submission" date="2019-11" db="EMBL/GenBank/DDBJ databases">
        <title>Whole genome shotgun sequencing (WGS) data from Adlercreutzia equolifaciens ResAG-91, Eggerthella lenta MRI-F36, MRI-F37, MRI-F40, ResAG-49, ResAG-88, ResAG-121, ResAG-145, and Gordonibacter sp. ResAG-5, ResAG-26, ResAG-43, ResAG-50, ResAG-59.</title>
        <authorList>
            <person name="Stoll D.A."/>
            <person name="Danylec N."/>
            <person name="Franz C.M.A.P."/>
            <person name="Huch M."/>
        </authorList>
    </citation>
    <scope>NUCLEOTIDE SEQUENCE [LARGE SCALE GENOMIC DNA]</scope>
    <source>
        <strain evidence="2 11">ResAG-88</strain>
    </source>
</reference>
<evidence type="ECO:0000313" key="5">
    <source>
        <dbReference type="EMBL" id="RDB84273.1"/>
    </source>
</evidence>
<proteinExistence type="predicted"/>
<comment type="caution">
    <text evidence="4">The sequence shown here is derived from an EMBL/GenBank/DDBJ whole genome shotgun (WGS) entry which is preliminary data.</text>
</comment>
<evidence type="ECO:0000313" key="2">
    <source>
        <dbReference type="EMBL" id="MVN34326.1"/>
    </source>
</evidence>